<dbReference type="AlphaFoldDB" id="A0A285D271"/>
<proteinExistence type="predicted"/>
<accession>A0A285D271</accession>
<reference evidence="2" key="1">
    <citation type="submission" date="2017-08" db="EMBL/GenBank/DDBJ databases">
        <authorList>
            <person name="Varghese N."/>
            <person name="Submissions S."/>
        </authorList>
    </citation>
    <scope>NUCLEOTIDE SEQUENCE [LARGE SCALE GENOMIC DNA]</scope>
    <source>
        <strain evidence="2">JA234</strain>
    </source>
</reference>
<organism evidence="1 2">
    <name type="scientific">Cereibacter ovatus</name>
    <dbReference type="NCBI Taxonomy" id="439529"/>
    <lineage>
        <taxon>Bacteria</taxon>
        <taxon>Pseudomonadati</taxon>
        <taxon>Pseudomonadota</taxon>
        <taxon>Alphaproteobacteria</taxon>
        <taxon>Rhodobacterales</taxon>
        <taxon>Paracoccaceae</taxon>
        <taxon>Cereibacter</taxon>
    </lineage>
</organism>
<keyword evidence="2" id="KW-1185">Reference proteome</keyword>
<protein>
    <submittedName>
        <fullName evidence="1">Capsular polysaccharide export protein</fullName>
    </submittedName>
</protein>
<gene>
    <name evidence="1" type="ORF">SAMN05878503_11765</name>
</gene>
<evidence type="ECO:0000313" key="2">
    <source>
        <dbReference type="Proteomes" id="UP000219467"/>
    </source>
</evidence>
<evidence type="ECO:0000313" key="1">
    <source>
        <dbReference type="EMBL" id="SNX73872.1"/>
    </source>
</evidence>
<dbReference type="GO" id="GO:0015774">
    <property type="term" value="P:polysaccharide transport"/>
    <property type="evidence" value="ECO:0007669"/>
    <property type="project" value="InterPro"/>
</dbReference>
<dbReference type="GO" id="GO:0000271">
    <property type="term" value="P:polysaccharide biosynthetic process"/>
    <property type="evidence" value="ECO:0007669"/>
    <property type="project" value="InterPro"/>
</dbReference>
<dbReference type="InterPro" id="IPR007833">
    <property type="entry name" value="Capsule_polysaccharide_synth"/>
</dbReference>
<dbReference type="Proteomes" id="UP000219467">
    <property type="component" value="Unassembled WGS sequence"/>
</dbReference>
<dbReference type="EMBL" id="OAOQ01000017">
    <property type="protein sequence ID" value="SNX73872.1"/>
    <property type="molecule type" value="Genomic_DNA"/>
</dbReference>
<dbReference type="CDD" id="cd16441">
    <property type="entry name" value="beta_Kdo_transferase_KpsS"/>
    <property type="match status" value="1"/>
</dbReference>
<dbReference type="Pfam" id="PF05159">
    <property type="entry name" value="Capsule_synth"/>
    <property type="match status" value="1"/>
</dbReference>
<sequence length="442" mass="49330">MTATDRRFLFLQGPHGPFFYRLGRMMAAAGADVLRVGFNFGDRAFWPDRRSYLAFDGPAEDWPATFRDLLTRRQITDLVLYGDTRPVHAAAIAIARKAGLTIHVFEEGYLRPHWITYERGGANGHSRLMQMSLTSIRAAVARSDIDLPDAAPHWGDMAAHMVWGAIYHGLVLAGGRAYPGFRPHRTLSVAQEFRLHLRRVMLMPLHRLERALATTRILWGGFPYHLALLQLEHDASFRTHSPFGSMTEFLALVLESFAAGAPRHHHLVIKAHPLEDGRAPIAPEIRRLADRHGLQGRVHFVRGGKLARLLAHAQSAVTVNSTAGQQALWRGLPVKTFGAAIYAKPEFVSTQPLPDFFANPRRPDSHAYRDFRRFLLGSSQLTGGFYSMGGRRRLLRRIVDRMLAPLDPYDQLAADNSAAPGQQLRLVGGADQPGLANASLFR</sequence>
<name>A0A285D271_9RHOB</name>